<dbReference type="Gene3D" id="1.10.10.630">
    <property type="entry name" value="DnaD domain-like"/>
    <property type="match status" value="1"/>
</dbReference>
<accession>A0A8S5NZB8</accession>
<feature type="domain" description="DUF6291" evidence="3">
    <location>
        <begin position="9"/>
        <end position="77"/>
    </location>
</feature>
<reference evidence="4" key="1">
    <citation type="journal article" date="2021" name="Proc. Natl. Acad. Sci. U.S.A.">
        <title>A Catalog of Tens of Thousands of Viruses from Human Metagenomes Reveals Hidden Associations with Chronic Diseases.</title>
        <authorList>
            <person name="Tisza M.J."/>
            <person name="Buck C.B."/>
        </authorList>
    </citation>
    <scope>NUCLEOTIDE SEQUENCE</scope>
    <source>
        <strain evidence="4">CtckI12</strain>
    </source>
</reference>
<feature type="region of interest" description="Disordered" evidence="1">
    <location>
        <begin position="65"/>
        <end position="99"/>
    </location>
</feature>
<dbReference type="Pfam" id="PF19808">
    <property type="entry name" value="DUF6291"/>
    <property type="match status" value="1"/>
</dbReference>
<organism evidence="4">
    <name type="scientific">Siphoviridae sp. ctckI12</name>
    <dbReference type="NCBI Taxonomy" id="2825574"/>
    <lineage>
        <taxon>Viruses</taxon>
        <taxon>Duplodnaviria</taxon>
        <taxon>Heunggongvirae</taxon>
        <taxon>Uroviricota</taxon>
        <taxon>Caudoviricetes</taxon>
    </lineage>
</organism>
<sequence length="235" mass="26068">MAKEYIKLWDSYESYFESYSAAEVGRLVLAMMKYKSQGVEPEFSGSEKFIWPAIRRDIDLDREFTEKKQSSGKSGGKQTQASASTLKQSQAKSSKVKQEYRNTGIQEQATIATTAAACAQGEQYNADFADCIQRYEQNCGSVPRAVADAISTALLKFPASLICQAIDEAAANNARRWSYISKILDRCEQQGICTVEAYLAEKERAKSSRTATRQTDTTAAMERLKQLAKGVNADD</sequence>
<protein>
    <submittedName>
        <fullName evidence="4">Replication initiation and membrane attachment</fullName>
    </submittedName>
</protein>
<name>A0A8S5NZB8_9CAUD</name>
<feature type="domain" description="DnaB/C C-terminal" evidence="2">
    <location>
        <begin position="133"/>
        <end position="198"/>
    </location>
</feature>
<dbReference type="EMBL" id="BK015287">
    <property type="protein sequence ID" value="DAD99528.1"/>
    <property type="molecule type" value="Genomic_DNA"/>
</dbReference>
<dbReference type="InterPro" id="IPR034829">
    <property type="entry name" value="DnaD-like_sf"/>
</dbReference>
<evidence type="ECO:0000313" key="4">
    <source>
        <dbReference type="EMBL" id="DAD99528.1"/>
    </source>
</evidence>
<proteinExistence type="predicted"/>
<evidence type="ECO:0000259" key="2">
    <source>
        <dbReference type="Pfam" id="PF07261"/>
    </source>
</evidence>
<evidence type="ECO:0000259" key="3">
    <source>
        <dbReference type="Pfam" id="PF19808"/>
    </source>
</evidence>
<dbReference type="Pfam" id="PF07261">
    <property type="entry name" value="DnaB_2"/>
    <property type="match status" value="1"/>
</dbReference>
<evidence type="ECO:0000256" key="1">
    <source>
        <dbReference type="SAM" id="MobiDB-lite"/>
    </source>
</evidence>
<dbReference type="InterPro" id="IPR006343">
    <property type="entry name" value="DnaB/C_C"/>
</dbReference>
<dbReference type="SUPFAM" id="SSF158499">
    <property type="entry name" value="DnaD domain-like"/>
    <property type="match status" value="1"/>
</dbReference>
<dbReference type="InterPro" id="IPR046258">
    <property type="entry name" value="DUF6291"/>
</dbReference>
<dbReference type="NCBIfam" id="TIGR01446">
    <property type="entry name" value="DnaD_dom"/>
    <property type="match status" value="1"/>
</dbReference>